<feature type="region of interest" description="Disordered" evidence="3">
    <location>
        <begin position="165"/>
        <end position="202"/>
    </location>
</feature>
<protein>
    <submittedName>
        <fullName evidence="5">C6 transcription factor OefC</fullName>
    </submittedName>
</protein>
<dbReference type="GO" id="GO:0000976">
    <property type="term" value="F:transcription cis-regulatory region binding"/>
    <property type="evidence" value="ECO:0007669"/>
    <property type="project" value="TreeGrafter"/>
</dbReference>
<feature type="compositionally biased region" description="Polar residues" evidence="3">
    <location>
        <begin position="17"/>
        <end position="35"/>
    </location>
</feature>
<sequence length="626" mass="71377">MLEESMLFMQRTSAFNSHQLPLNPNRSHLSHNVTNHPEFDRDLTAPKRSEPTPLPSPSLESPTTSCTNESFSRLTITPQNDGPGHPSFRLSEPVPNLVRSQEQHREFRKSFTAHSYVGTSSSSSSPSLTFGFQMISSPDSDDVVPKVEEIDDDEALAIELGKAPTNSQVQADTADTKSECAPPAPIIGPRKRGRPRKHPLPYPKNSVVCEGYPVKEIWKSGKQKMEEAARRSSMALVSRSLPILIDGIETEVDRQFLDHFVYEFSRVLTLINDDSNPFKEILLPMATQHTGLMHSLMCLAGSHLSTRNPEPRFKERKHYHFDRAITDLRNTIAARSSRSDNDDAEFLVEDPMIASTIALCLNTICEGETKGEYRTHMDAARYLLVTQRPKNEKFRQFIVEFFQYHDVSSSLTTLDRRPICLTGDLRLPDFIPHAQAGALLGIFDGLFLYISEITVLRDRIRQRINAGLDPAVDYRTLSEAVAIDSRIRAWEPTYPPEHQNWFAAQLYRQSTWVYLYRTIRPSRPNDKISQVVDDGLFFLDQLPINAGAYSMLLMPLFLLGCSAFETHQRDRVRRGFDSLQAYSSLRNIEPALRIVERVWDIMDTDPDQSWDWEKIIDDMQMDFLIT</sequence>
<feature type="compositionally biased region" description="Basic and acidic residues" evidence="3">
    <location>
        <begin position="37"/>
        <end position="50"/>
    </location>
</feature>
<evidence type="ECO:0000256" key="3">
    <source>
        <dbReference type="SAM" id="MobiDB-lite"/>
    </source>
</evidence>
<reference evidence="6" key="2">
    <citation type="journal article" date="2009" name="Genome Res.">
        <title>Comparative genomic analyses of the human fungal pathogens Coccidioides and their relatives.</title>
        <authorList>
            <person name="Sharpton T.J."/>
            <person name="Stajich J.E."/>
            <person name="Rounsley S.D."/>
            <person name="Gardner M.J."/>
            <person name="Wortman J.R."/>
            <person name="Jordar V.S."/>
            <person name="Maiti R."/>
            <person name="Kodira C.D."/>
            <person name="Neafsey D.E."/>
            <person name="Zeng Q."/>
            <person name="Hung C.-Y."/>
            <person name="McMahan C."/>
            <person name="Muszewska A."/>
            <person name="Grynberg M."/>
            <person name="Mandel M.A."/>
            <person name="Kellner E.M."/>
            <person name="Barker B.M."/>
            <person name="Galgiani J.N."/>
            <person name="Orbach M.J."/>
            <person name="Kirkland T.N."/>
            <person name="Cole G.T."/>
            <person name="Henn M.R."/>
            <person name="Birren B.W."/>
            <person name="Taylor J.W."/>
        </authorList>
    </citation>
    <scope>NUCLEOTIDE SEQUENCE [LARGE SCALE GENOMIC DNA]</scope>
    <source>
        <strain evidence="6">RMSCC 3488</strain>
    </source>
</reference>
<gene>
    <name evidence="5" type="ORF">CPAG_00888</name>
</gene>
<accession>A0A0J6EVG4</accession>
<evidence type="ECO:0000256" key="2">
    <source>
        <dbReference type="ARBA" id="ARBA00023242"/>
    </source>
</evidence>
<name>A0A0J6EVG4_COCPO</name>
<dbReference type="OrthoDB" id="5333823at2759"/>
<evidence type="ECO:0000313" key="5">
    <source>
        <dbReference type="EMBL" id="KMM64536.1"/>
    </source>
</evidence>
<organism evidence="5 6">
    <name type="scientific">Coccidioides posadasii RMSCC 3488</name>
    <dbReference type="NCBI Taxonomy" id="454284"/>
    <lineage>
        <taxon>Eukaryota</taxon>
        <taxon>Fungi</taxon>
        <taxon>Dikarya</taxon>
        <taxon>Ascomycota</taxon>
        <taxon>Pezizomycotina</taxon>
        <taxon>Eurotiomycetes</taxon>
        <taxon>Eurotiomycetidae</taxon>
        <taxon>Onygenales</taxon>
        <taxon>Onygenaceae</taxon>
        <taxon>Coccidioides</taxon>
    </lineage>
</organism>
<feature type="transmembrane region" description="Helical" evidence="4">
    <location>
        <begin position="546"/>
        <end position="564"/>
    </location>
</feature>
<dbReference type="GO" id="GO:0005634">
    <property type="term" value="C:nucleus"/>
    <property type="evidence" value="ECO:0007669"/>
    <property type="project" value="UniProtKB-SubCell"/>
</dbReference>
<evidence type="ECO:0000256" key="1">
    <source>
        <dbReference type="ARBA" id="ARBA00004123"/>
    </source>
</evidence>
<dbReference type="GO" id="GO:0045944">
    <property type="term" value="P:positive regulation of transcription by RNA polymerase II"/>
    <property type="evidence" value="ECO:0007669"/>
    <property type="project" value="TreeGrafter"/>
</dbReference>
<keyword evidence="2" id="KW-0539">Nucleus</keyword>
<reference evidence="5 6" key="1">
    <citation type="submission" date="2007-06" db="EMBL/GenBank/DDBJ databases">
        <title>The Genome Sequence of Coccidioides posadasii RMSCC_3488.</title>
        <authorList>
            <consortium name="Coccidioides Genome Resources Consortium"/>
            <consortium name="The Broad Institute Genome Sequencing Platform"/>
            <person name="Henn M.R."/>
            <person name="Sykes S."/>
            <person name="Young S."/>
            <person name="Jaffe D."/>
            <person name="Berlin A."/>
            <person name="Alvarez P."/>
            <person name="Butler J."/>
            <person name="Gnerre S."/>
            <person name="Grabherr M."/>
            <person name="Mauceli E."/>
            <person name="Brockman W."/>
            <person name="Kodira C."/>
            <person name="Alvarado L."/>
            <person name="Zeng Q."/>
            <person name="Crawford M."/>
            <person name="Antoine C."/>
            <person name="Devon K."/>
            <person name="Galgiani J."/>
            <person name="Orsborn K."/>
            <person name="Lewis M.L."/>
            <person name="Nusbaum C."/>
            <person name="Galagan J."/>
            <person name="Birren B."/>
        </authorList>
    </citation>
    <scope>NUCLEOTIDE SEQUENCE [LARGE SCALE GENOMIC DNA]</scope>
    <source>
        <strain evidence="5 6">RMSCC 3488</strain>
    </source>
</reference>
<dbReference type="PANTHER" id="PTHR37534">
    <property type="entry name" value="TRANSCRIPTIONAL ACTIVATOR PROTEIN UGA3"/>
    <property type="match status" value="1"/>
</dbReference>
<comment type="subcellular location">
    <subcellularLocation>
        <location evidence="1">Nucleus</location>
    </subcellularLocation>
</comment>
<keyword evidence="4" id="KW-0812">Transmembrane</keyword>
<dbReference type="Pfam" id="PF11951">
    <property type="entry name" value="Fungal_trans_2"/>
    <property type="match status" value="1"/>
</dbReference>
<reference evidence="6" key="3">
    <citation type="journal article" date="2010" name="Genome Res.">
        <title>Population genomic sequencing of Coccidioides fungi reveals recent hybridization and transposon control.</title>
        <authorList>
            <person name="Neafsey D.E."/>
            <person name="Barker B.M."/>
            <person name="Sharpton T.J."/>
            <person name="Stajich J.E."/>
            <person name="Park D.J."/>
            <person name="Whiston E."/>
            <person name="Hung C.-Y."/>
            <person name="McMahan C."/>
            <person name="White J."/>
            <person name="Sykes S."/>
            <person name="Heiman D."/>
            <person name="Young S."/>
            <person name="Zeng Q."/>
            <person name="Abouelleil A."/>
            <person name="Aftuck L."/>
            <person name="Bessette D."/>
            <person name="Brown A."/>
            <person name="FitzGerald M."/>
            <person name="Lui A."/>
            <person name="Macdonald J.P."/>
            <person name="Priest M."/>
            <person name="Orbach M.J."/>
            <person name="Galgiani J.N."/>
            <person name="Kirkland T.N."/>
            <person name="Cole G.T."/>
            <person name="Birren B.W."/>
            <person name="Henn M.R."/>
            <person name="Taylor J.W."/>
            <person name="Rounsley S.D."/>
        </authorList>
    </citation>
    <scope>NUCLEOTIDE SEQUENCE [LARGE SCALE GENOMIC DNA]</scope>
    <source>
        <strain evidence="6">RMSCC 3488</strain>
    </source>
</reference>
<keyword evidence="4" id="KW-1133">Transmembrane helix</keyword>
<keyword evidence="4" id="KW-0472">Membrane</keyword>
<feature type="region of interest" description="Disordered" evidence="3">
    <location>
        <begin position="17"/>
        <end position="68"/>
    </location>
</feature>
<dbReference type="GO" id="GO:0003700">
    <property type="term" value="F:DNA-binding transcription factor activity"/>
    <property type="evidence" value="ECO:0007669"/>
    <property type="project" value="TreeGrafter"/>
</dbReference>
<dbReference type="Proteomes" id="UP000054567">
    <property type="component" value="Unassembled WGS sequence"/>
</dbReference>
<dbReference type="PANTHER" id="PTHR37534:SF38">
    <property type="entry name" value="ZN(2)-C6 FUNGAL-TYPE DOMAIN-CONTAINING PROTEIN"/>
    <property type="match status" value="1"/>
</dbReference>
<dbReference type="AlphaFoldDB" id="A0A0J6EVG4"/>
<dbReference type="InterPro" id="IPR021858">
    <property type="entry name" value="Fun_TF"/>
</dbReference>
<dbReference type="EMBL" id="DS268109">
    <property type="protein sequence ID" value="KMM64536.1"/>
    <property type="molecule type" value="Genomic_DNA"/>
</dbReference>
<proteinExistence type="predicted"/>
<dbReference type="VEuPathDB" id="FungiDB:CPAG_00888"/>
<evidence type="ECO:0000313" key="6">
    <source>
        <dbReference type="Proteomes" id="UP000054567"/>
    </source>
</evidence>
<feature type="compositionally biased region" description="Basic residues" evidence="3">
    <location>
        <begin position="189"/>
        <end position="199"/>
    </location>
</feature>
<evidence type="ECO:0000256" key="4">
    <source>
        <dbReference type="SAM" id="Phobius"/>
    </source>
</evidence>